<feature type="compositionally biased region" description="Low complexity" evidence="8">
    <location>
        <begin position="597"/>
        <end position="614"/>
    </location>
</feature>
<dbReference type="PANTHER" id="PTHR12064">
    <property type="entry name" value="METAL TRANSPORTER CNNM"/>
    <property type="match status" value="1"/>
</dbReference>
<evidence type="ECO:0000313" key="13">
    <source>
        <dbReference type="Proteomes" id="UP001165090"/>
    </source>
</evidence>
<comment type="caution">
    <text evidence="12">The sequence shown here is derived from an EMBL/GenBank/DDBJ whole genome shotgun (WGS) entry which is preliminary data.</text>
</comment>
<dbReference type="InterPro" id="IPR046342">
    <property type="entry name" value="CBS_dom_sf"/>
</dbReference>
<sequence>MRCGSADPQDCNYRMEIFMQLRNANIYQTIVQINDRLKAWTDNDVYEDWLYVIVCLLLTCMAGLMSGLTLGLLSLDTVDLEVLLRSGTASEQKRARKIMPIISNSHLLLVTLLLCNALAMEALPLFLDKLADPVTAVIVSVTAVLFFGEIIPQSVCSRYGLAVGASLAPLVRLLMWLCSPVAWPMGKLLDLVIGADHHTIFRRRQLKELVSIHAEDAGMGGALTRDEIKVITGALDLTSKVAYRAMTPLDKVFMLSSSDRLDESTLRSILRSGHSRIPVHREGDRGDVVGLVLVKELLQYRLGSSEDVPVSMLRIRSIPRLPATTRMYDMLRLFQTGRSHIAVLTQPPPGELRRLMALDPSLGTKRNDMSRARSDAKDRSEWVNAEGDTVAAIRRCSVAGEGASTAGNELAAAGKLATAAGSTLNDVRSVAAETEGDAENYFPYSLYHTASGGIDISYPPSAQDPQESSETTATVATLEAPASFRHWSIGGPETPGREDSDANTSGVIQQQGGTPSDLSDMRALRNRSAFAAPPALPIAAEVAAAEATSGAVLSFHNSPATASSMGPDVESGGTAAEDGVLRRPDANVADIGLGSWTDDPATTGTGAGLGSSDLPSTARRRDDTAAAYDRDEPEEGRPIGIITIEDVIEELIRAEIVDETDRYIDNNRLIRANQAQLAQSLPEHLAKVLAAAGASKKAAA</sequence>
<evidence type="ECO:0000256" key="4">
    <source>
        <dbReference type="ARBA" id="ARBA00022989"/>
    </source>
</evidence>
<evidence type="ECO:0000256" key="3">
    <source>
        <dbReference type="ARBA" id="ARBA00022737"/>
    </source>
</evidence>
<feature type="transmembrane region" description="Helical" evidence="9">
    <location>
        <begin position="106"/>
        <end position="127"/>
    </location>
</feature>
<evidence type="ECO:0008006" key="14">
    <source>
        <dbReference type="Google" id="ProtNLM"/>
    </source>
</evidence>
<protein>
    <recommendedName>
        <fullName evidence="14">CNNM transmembrane domain-containing protein</fullName>
    </recommendedName>
</protein>
<feature type="region of interest" description="Disordered" evidence="8">
    <location>
        <begin position="561"/>
        <end position="634"/>
    </location>
</feature>
<evidence type="ECO:0000256" key="2">
    <source>
        <dbReference type="ARBA" id="ARBA00022692"/>
    </source>
</evidence>
<evidence type="ECO:0000256" key="7">
    <source>
        <dbReference type="PROSITE-ProRule" id="PRU01193"/>
    </source>
</evidence>
<comment type="subcellular location">
    <subcellularLocation>
        <location evidence="1">Membrane</location>
        <topology evidence="1">Multi-pass membrane protein</topology>
    </subcellularLocation>
</comment>
<keyword evidence="3" id="KW-0677">Repeat</keyword>
<dbReference type="CDD" id="cd04590">
    <property type="entry name" value="CBS_pair_CorC_HlyC_assoc"/>
    <property type="match status" value="1"/>
</dbReference>
<feature type="domain" description="CNNM transmembrane" evidence="11">
    <location>
        <begin position="44"/>
        <end position="227"/>
    </location>
</feature>
<feature type="transmembrane region" description="Helical" evidence="9">
    <location>
        <begin position="133"/>
        <end position="152"/>
    </location>
</feature>
<evidence type="ECO:0000256" key="8">
    <source>
        <dbReference type="SAM" id="MobiDB-lite"/>
    </source>
</evidence>
<dbReference type="Proteomes" id="UP001165090">
    <property type="component" value="Unassembled WGS sequence"/>
</dbReference>
<dbReference type="InterPro" id="IPR044751">
    <property type="entry name" value="Ion_transp-like_CBS"/>
</dbReference>
<gene>
    <name evidence="12" type="ORF">VaNZ11_013338</name>
</gene>
<feature type="compositionally biased region" description="Polar residues" evidence="8">
    <location>
        <begin position="502"/>
        <end position="517"/>
    </location>
</feature>
<name>A0ABQ5SHI3_9CHLO</name>
<keyword evidence="13" id="KW-1185">Reference proteome</keyword>
<dbReference type="InterPro" id="IPR000644">
    <property type="entry name" value="CBS_dom"/>
</dbReference>
<organism evidence="12 13">
    <name type="scientific">Volvox africanus</name>
    <dbReference type="NCBI Taxonomy" id="51714"/>
    <lineage>
        <taxon>Eukaryota</taxon>
        <taxon>Viridiplantae</taxon>
        <taxon>Chlorophyta</taxon>
        <taxon>core chlorophytes</taxon>
        <taxon>Chlorophyceae</taxon>
        <taxon>CS clade</taxon>
        <taxon>Chlamydomonadales</taxon>
        <taxon>Volvocaceae</taxon>
        <taxon>Volvox</taxon>
    </lineage>
</organism>
<dbReference type="Pfam" id="PF01595">
    <property type="entry name" value="CNNM"/>
    <property type="match status" value="1"/>
</dbReference>
<evidence type="ECO:0000256" key="9">
    <source>
        <dbReference type="SAM" id="Phobius"/>
    </source>
</evidence>
<dbReference type="InterPro" id="IPR045095">
    <property type="entry name" value="ACDP"/>
</dbReference>
<keyword evidence="6" id="KW-0129">CBS domain</keyword>
<dbReference type="SUPFAM" id="SSF54631">
    <property type="entry name" value="CBS-domain pair"/>
    <property type="match status" value="1"/>
</dbReference>
<evidence type="ECO:0000256" key="5">
    <source>
        <dbReference type="ARBA" id="ARBA00023136"/>
    </source>
</evidence>
<dbReference type="EMBL" id="BSDZ01000080">
    <property type="protein sequence ID" value="GLI68918.1"/>
    <property type="molecule type" value="Genomic_DNA"/>
</dbReference>
<proteinExistence type="predicted"/>
<feature type="transmembrane region" description="Helical" evidence="9">
    <location>
        <begin position="159"/>
        <end position="177"/>
    </location>
</feature>
<feature type="non-terminal residue" evidence="12">
    <location>
        <position position="700"/>
    </location>
</feature>
<feature type="transmembrane region" description="Helical" evidence="9">
    <location>
        <begin position="49"/>
        <end position="75"/>
    </location>
</feature>
<dbReference type="InterPro" id="IPR002550">
    <property type="entry name" value="CNNM"/>
</dbReference>
<dbReference type="PANTHER" id="PTHR12064:SF97">
    <property type="entry name" value="METAL TRANSPORTER CNNM-5"/>
    <property type="match status" value="1"/>
</dbReference>
<feature type="region of interest" description="Disordered" evidence="8">
    <location>
        <begin position="482"/>
        <end position="520"/>
    </location>
</feature>
<evidence type="ECO:0000313" key="12">
    <source>
        <dbReference type="EMBL" id="GLI68918.1"/>
    </source>
</evidence>
<keyword evidence="5 7" id="KW-0472">Membrane</keyword>
<feature type="domain" description="CBS" evidence="10">
    <location>
        <begin position="246"/>
        <end position="308"/>
    </location>
</feature>
<dbReference type="PROSITE" id="PS51371">
    <property type="entry name" value="CBS"/>
    <property type="match status" value="1"/>
</dbReference>
<feature type="compositionally biased region" description="Basic and acidic residues" evidence="8">
    <location>
        <begin position="619"/>
        <end position="630"/>
    </location>
</feature>
<dbReference type="Gene3D" id="3.10.580.10">
    <property type="entry name" value="CBS-domain"/>
    <property type="match status" value="2"/>
</dbReference>
<evidence type="ECO:0000259" key="10">
    <source>
        <dbReference type="PROSITE" id="PS51371"/>
    </source>
</evidence>
<keyword evidence="2 7" id="KW-0812">Transmembrane</keyword>
<dbReference type="PROSITE" id="PS51846">
    <property type="entry name" value="CNNM"/>
    <property type="match status" value="1"/>
</dbReference>
<accession>A0ABQ5SHI3</accession>
<evidence type="ECO:0000259" key="11">
    <source>
        <dbReference type="PROSITE" id="PS51846"/>
    </source>
</evidence>
<reference evidence="12 13" key="1">
    <citation type="journal article" date="2023" name="IScience">
        <title>Expanded male sex-determining region conserved during the evolution of homothallism in the green alga Volvox.</title>
        <authorList>
            <person name="Yamamoto K."/>
            <person name="Matsuzaki R."/>
            <person name="Mahakham W."/>
            <person name="Heman W."/>
            <person name="Sekimoto H."/>
            <person name="Kawachi M."/>
            <person name="Minakuchi Y."/>
            <person name="Toyoda A."/>
            <person name="Nozaki H."/>
        </authorList>
    </citation>
    <scope>NUCLEOTIDE SEQUENCE [LARGE SCALE GENOMIC DNA]</scope>
    <source>
        <strain evidence="12 13">NIES-4468</strain>
    </source>
</reference>
<keyword evidence="4 7" id="KW-1133">Transmembrane helix</keyword>
<evidence type="ECO:0000256" key="1">
    <source>
        <dbReference type="ARBA" id="ARBA00004141"/>
    </source>
</evidence>
<evidence type="ECO:0000256" key="6">
    <source>
        <dbReference type="PROSITE-ProRule" id="PRU00703"/>
    </source>
</evidence>